<dbReference type="InterPro" id="IPR011041">
    <property type="entry name" value="Quinoprot_gluc/sorb_DH_b-prop"/>
</dbReference>
<feature type="domain" description="F5/8 type C" evidence="2">
    <location>
        <begin position="921"/>
        <end position="1059"/>
    </location>
</feature>
<evidence type="ECO:0000313" key="4">
    <source>
        <dbReference type="Proteomes" id="UP000216101"/>
    </source>
</evidence>
<dbReference type="RefSeq" id="WP_094985325.1">
    <property type="nucleotide sequence ID" value="NZ_NHNI01000002.1"/>
</dbReference>
<evidence type="ECO:0000259" key="2">
    <source>
        <dbReference type="PROSITE" id="PS50022"/>
    </source>
</evidence>
<dbReference type="Gene3D" id="2.60.120.260">
    <property type="entry name" value="Galactose-binding domain-like"/>
    <property type="match status" value="4"/>
</dbReference>
<dbReference type="SUPFAM" id="SSF50952">
    <property type="entry name" value="Soluble quinoprotein glucose dehydrogenase"/>
    <property type="match status" value="1"/>
</dbReference>
<dbReference type="InterPro" id="IPR036280">
    <property type="entry name" value="Multihaem_cyt_sf"/>
</dbReference>
<dbReference type="EMBL" id="NHNI01000002">
    <property type="protein sequence ID" value="OZY84189.1"/>
    <property type="molecule type" value="Genomic_DNA"/>
</dbReference>
<proteinExistence type="predicted"/>
<evidence type="ECO:0000313" key="3">
    <source>
        <dbReference type="EMBL" id="OZY84189.1"/>
    </source>
</evidence>
<dbReference type="PROSITE" id="PS50022">
    <property type="entry name" value="FA58C_3"/>
    <property type="match status" value="4"/>
</dbReference>
<protein>
    <recommendedName>
        <fullName evidence="2">F5/8 type C domain-containing protein</fullName>
    </recommendedName>
</protein>
<dbReference type="SUPFAM" id="SSF49785">
    <property type="entry name" value="Galactose-binding domain-like"/>
    <property type="match status" value="4"/>
</dbReference>
<dbReference type="InterPro" id="IPR008979">
    <property type="entry name" value="Galactose-bd-like_sf"/>
</dbReference>
<feature type="region of interest" description="Disordered" evidence="1">
    <location>
        <begin position="1210"/>
        <end position="1231"/>
    </location>
</feature>
<dbReference type="InterPro" id="IPR000421">
    <property type="entry name" value="FA58C"/>
</dbReference>
<reference evidence="4" key="1">
    <citation type="submission" date="2017-05" db="EMBL/GenBank/DDBJ databases">
        <authorList>
            <person name="Barney B.M."/>
        </authorList>
    </citation>
    <scope>NUCLEOTIDE SEQUENCE [LARGE SCALE GENOMIC DNA]</scope>
    <source>
        <strain evidence="4">PSBB022</strain>
    </source>
</reference>
<dbReference type="SUPFAM" id="SSF48695">
    <property type="entry name" value="Multiheme cytochromes"/>
    <property type="match status" value="1"/>
</dbReference>
<dbReference type="Pfam" id="PF07995">
    <property type="entry name" value="GSDH"/>
    <property type="match status" value="1"/>
</dbReference>
<dbReference type="Gene3D" id="2.120.10.30">
    <property type="entry name" value="TolB, C-terminal domain"/>
    <property type="match status" value="1"/>
</dbReference>
<gene>
    <name evidence="3" type="ORF">CBP51_13240</name>
</gene>
<name>A0A266Q4B1_9GAMM</name>
<feature type="domain" description="F5/8 type C" evidence="2">
    <location>
        <begin position="1211"/>
        <end position="1350"/>
    </location>
</feature>
<feature type="domain" description="F5/8 type C" evidence="2">
    <location>
        <begin position="437"/>
        <end position="577"/>
    </location>
</feature>
<feature type="domain" description="F5/8 type C" evidence="2">
    <location>
        <begin position="1065"/>
        <end position="1207"/>
    </location>
</feature>
<keyword evidence="4" id="KW-1185">Reference proteome</keyword>
<dbReference type="Pfam" id="PF06283">
    <property type="entry name" value="ThuA"/>
    <property type="match status" value="1"/>
</dbReference>
<dbReference type="PANTHER" id="PTHR40469:SF2">
    <property type="entry name" value="GALACTOSE-BINDING DOMAIN-LIKE SUPERFAMILY PROTEIN"/>
    <property type="match status" value="1"/>
</dbReference>
<dbReference type="InterPro" id="IPR029062">
    <property type="entry name" value="Class_I_gatase-like"/>
</dbReference>
<dbReference type="Pfam" id="PF00754">
    <property type="entry name" value="F5_F8_type_C"/>
    <property type="match status" value="4"/>
</dbReference>
<dbReference type="InterPro" id="IPR011042">
    <property type="entry name" value="6-blade_b-propeller_TolB-like"/>
</dbReference>
<dbReference type="Proteomes" id="UP000216101">
    <property type="component" value="Unassembled WGS sequence"/>
</dbReference>
<dbReference type="SUPFAM" id="SSF52317">
    <property type="entry name" value="Class I glutamine amidotransferase-like"/>
    <property type="match status" value="1"/>
</dbReference>
<evidence type="ECO:0000256" key="1">
    <source>
        <dbReference type="SAM" id="MobiDB-lite"/>
    </source>
</evidence>
<dbReference type="InterPro" id="IPR012938">
    <property type="entry name" value="Glc/Sorbosone_DH"/>
</dbReference>
<organism evidence="3 4">
    <name type="scientific">Cellvibrio mixtus</name>
    <dbReference type="NCBI Taxonomy" id="39650"/>
    <lineage>
        <taxon>Bacteria</taxon>
        <taxon>Pseudomonadati</taxon>
        <taxon>Pseudomonadota</taxon>
        <taxon>Gammaproteobacteria</taxon>
        <taxon>Cellvibrionales</taxon>
        <taxon>Cellvibrionaceae</taxon>
        <taxon>Cellvibrio</taxon>
    </lineage>
</organism>
<dbReference type="PANTHER" id="PTHR40469">
    <property type="entry name" value="SECRETED GLYCOSYL HYDROLASE"/>
    <property type="match status" value="1"/>
</dbReference>
<comment type="caution">
    <text evidence="3">The sequence shown here is derived from an EMBL/GenBank/DDBJ whole genome shotgun (WGS) entry which is preliminary data.</text>
</comment>
<sequence length="1671" mass="181578">MNTLINSTRCVTAVRRCAAIRGLCYSLVAITSALFVAASTSAQAPVSTDFQRTVVAEGLDLPMEFEISTDGRVFVVGKCGKLYAWRLDGGTAAMTATVPNVRCVFEDGLLSVALDPNFTQNNFIYFQYTAPGSKTRVSRFTVNANNGLVAGSEAILLEWTTGSEAHGHMGGSLKFDKSGNLLITTGDNNAASGYFAEGAQETSGNTNDLRGKVLRIRPTAAGGYTIPAGNLFPGDATHRPEIYGMGFRNPFRINIDPLTGYAYVGDIGPDASAASAEGPGGMDELHELRGAGNYGWPYIIGFNQPYAGFNPTNIVNNHPRNTGAKNLPAAIPALWTIRHQATMAGPVYRFNEAITNEFKLPAYYDGRLIFWDFNSSKFSTINLAANASPPVAEDFPLNTANFQGAIDVELDPRTHQLYVLQWGSGCCDKEPYGNGILYRFDYIGDRDNGTNVAVGGAANATSEVGGNLARYAIDGDPTTRWESASSDPQSLTIDLGTPTTIATIVIKWEAAFSSQYIIEGSVNGSTWERLVTNNNGTGNAELHMINSTAAYRYVRLTGTARASAYGHSIYEFEIFAGEEPEQPLTEFAYLNMPKTLDANFTGVPRLLSQTGVFSNTPSRVPSPHLLPFAPNSQLYSDNATKARWISLPANTRVKWDAKENWVFPQGTVVVKNFDLPTNANNPAQQRRLETRLLVVKADGKVYGVTYRWRADNSDADLLMTGAQQNIAITHANGSTTTQTWSYPSPTECIDCHNPQSSQILGLSTRQLNGNYTYANGTTENQLAHWNNRNLFTPAFNNNQITGFDKMVALNNTSASLEARVKSYLDANCAHCHGTGNGGSQWDARFNTPLSQMKIVNLTTTGIRNYQADYGIANAKVVAAGAPQESVLYIRDRSINPNDRMPPLGRSLEHSEYIAVLDQWITGLTGTPPQQGKVLLSRGKPVTSSSFEGGFIGSNVVDGDVLTRWGSEFSDPQWIQIDLETPQNISEIKLVWETAYGKSYNIQGSLNGSQWTPIVTQANGTGGTETHSNLSGSYRYIRLNGVSRGTVWGYSLFEFEVWGGTDVPPEQPPEEPPEEPPVQTPVLISQNKTVTSSPVMGGNNGAAAVDGNMGTRWESIFADNQYIQIDLGEKMNISQIVLEWEGAYGRGYVIEVSDTGTGGWTEVFRTATGDGGQDLLNVNGQGRFVRLTGITRATPYGFSLWEFRVYGSPLGDDTPTTPSPTTPSPAKLAPVGSSASSFLGGNTVASAHDGNTATRWESAASDNQYIQLDMGRSVHFTRVVLNWEAAYGKHYVIEVSENGSTWEIVNTTTNGNGGIDNLILDGQQGRHIRMRGIQRATGYGYSLFEFEVYGVPASANLAQISFLAPANNAVIAQTEAVKLRVAISDSNWLQAGGYVYSLNNQPAVLANNLNEINLDALPTGQHSLRISLVNNNGAEVSVPRVRNFRVSCGNNCPKVLVFSKTAGFRHDSIAAGIAMVQQIAQDHGYSVTVSEDSSLFTTANLAQYSTIVFMNTTGDIFNASQEAAFKTYMENGGGFVGTHAAADTEHDWDWYTDTLFAGAEFIHHGDGIPRARVQIEKPQNALVQHIGTEWMLGDEWYFWKTNPRAVGSVEVLGTLDRSSYNSNYPVADHPVIFTNTVGSGRMFYTAIGHVDANFSDPHMVEMIRKAIEWTSQ</sequence>
<dbReference type="Gene3D" id="3.40.50.880">
    <property type="match status" value="1"/>
</dbReference>
<dbReference type="InterPro" id="IPR029010">
    <property type="entry name" value="ThuA-like"/>
</dbReference>
<accession>A0A266Q4B1</accession>